<dbReference type="FunFam" id="3.30.200.20:FF:000315">
    <property type="entry name" value="Calcium-dependent protein kinase 3"/>
    <property type="match status" value="1"/>
</dbReference>
<feature type="region of interest" description="Disordered" evidence="16">
    <location>
        <begin position="1004"/>
        <end position="1042"/>
    </location>
</feature>
<feature type="compositionally biased region" description="Basic and acidic residues" evidence="16">
    <location>
        <begin position="371"/>
        <end position="381"/>
    </location>
</feature>
<evidence type="ECO:0000256" key="4">
    <source>
        <dbReference type="ARBA" id="ARBA00022527"/>
    </source>
</evidence>
<feature type="compositionally biased region" description="Basic residues" evidence="16">
    <location>
        <begin position="314"/>
        <end position="325"/>
    </location>
</feature>
<dbReference type="InterPro" id="IPR011009">
    <property type="entry name" value="Kinase-like_dom_sf"/>
</dbReference>
<evidence type="ECO:0000256" key="16">
    <source>
        <dbReference type="SAM" id="MobiDB-lite"/>
    </source>
</evidence>
<dbReference type="EC" id="2.7.11.1" evidence="3"/>
<keyword evidence="19" id="KW-1185">Reference proteome</keyword>
<keyword evidence="9 18" id="KW-0418">Kinase</keyword>
<evidence type="ECO:0000256" key="13">
    <source>
        <dbReference type="ARBA" id="ARBA00047899"/>
    </source>
</evidence>
<dbReference type="OrthoDB" id="40902at2759"/>
<evidence type="ECO:0000256" key="6">
    <source>
        <dbReference type="ARBA" id="ARBA00022723"/>
    </source>
</evidence>
<dbReference type="GO" id="GO:0005829">
    <property type="term" value="C:cytosol"/>
    <property type="evidence" value="ECO:0007669"/>
    <property type="project" value="TreeGrafter"/>
</dbReference>
<feature type="compositionally biased region" description="Basic and acidic residues" evidence="16">
    <location>
        <begin position="1119"/>
        <end position="1149"/>
    </location>
</feature>
<feature type="region of interest" description="Disordered" evidence="16">
    <location>
        <begin position="2077"/>
        <end position="2115"/>
    </location>
</feature>
<dbReference type="SUPFAM" id="SSF56112">
    <property type="entry name" value="Protein kinase-like (PK-like)"/>
    <property type="match status" value="1"/>
</dbReference>
<keyword evidence="7" id="KW-0677">Repeat</keyword>
<dbReference type="GO" id="GO:0000045">
    <property type="term" value="P:autophagosome assembly"/>
    <property type="evidence" value="ECO:0007669"/>
    <property type="project" value="TreeGrafter"/>
</dbReference>
<dbReference type="InterPro" id="IPR045269">
    <property type="entry name" value="Atg1-like"/>
</dbReference>
<dbReference type="PROSITE" id="PS00107">
    <property type="entry name" value="PROTEIN_KINASE_ATP"/>
    <property type="match status" value="1"/>
</dbReference>
<evidence type="ECO:0000256" key="5">
    <source>
        <dbReference type="ARBA" id="ARBA00022679"/>
    </source>
</evidence>
<feature type="region of interest" description="Disordered" evidence="16">
    <location>
        <begin position="1533"/>
        <end position="1555"/>
    </location>
</feature>
<evidence type="ECO:0000256" key="12">
    <source>
        <dbReference type="ARBA" id="ARBA00024334"/>
    </source>
</evidence>
<feature type="compositionally biased region" description="Basic and acidic residues" evidence="16">
    <location>
        <begin position="2217"/>
        <end position="2226"/>
    </location>
</feature>
<evidence type="ECO:0000256" key="1">
    <source>
        <dbReference type="ARBA" id="ARBA00001946"/>
    </source>
</evidence>
<feature type="region of interest" description="Disordered" evidence="16">
    <location>
        <begin position="296"/>
        <end position="391"/>
    </location>
</feature>
<evidence type="ECO:0000259" key="17">
    <source>
        <dbReference type="PROSITE" id="PS50011"/>
    </source>
</evidence>
<feature type="compositionally biased region" description="Low complexity" evidence="16">
    <location>
        <begin position="2326"/>
        <end position="2339"/>
    </location>
</feature>
<evidence type="ECO:0000256" key="7">
    <source>
        <dbReference type="ARBA" id="ARBA00022737"/>
    </source>
</evidence>
<keyword evidence="10" id="KW-0106">Calcium</keyword>
<dbReference type="VEuPathDB" id="ToxoDB:CSUI_000877"/>
<dbReference type="CDD" id="cd14009">
    <property type="entry name" value="STKc_ATG1_ULK_like"/>
    <property type="match status" value="1"/>
</dbReference>
<feature type="compositionally biased region" description="Basic and acidic residues" evidence="16">
    <location>
        <begin position="351"/>
        <end position="363"/>
    </location>
</feature>
<feature type="compositionally biased region" description="Basic and acidic residues" evidence="16">
    <location>
        <begin position="1293"/>
        <end position="1322"/>
    </location>
</feature>
<feature type="compositionally biased region" description="Polar residues" evidence="16">
    <location>
        <begin position="1991"/>
        <end position="2001"/>
    </location>
</feature>
<sequence>MSKKKVGVYILDERIGRGSFAAVWKGHREQTNEIVAIKVISRQTVHEATQLNQEVAVLKQLQHPNIVRFIDLKKSQQRYYLVLEFCSGGDVSSVLRKNGGRIEESFARHLLQQIASGLFEIHRRNYIHRDLKPQNLLLSSFSSTGCQSIEGTLKIADFGFARSLKPWDLAATICGSPLYMAPEILRHECYDAKSDLWSVGTILFEMLHGSPPFSGQNPLQLLKNIEEANRSGFPSLRSSAVNQVSLSGVCRDLLVRLLKFDPEERLSPSEFFSHPFVLGCESIPLELVCRGVTESLASGSSCSPVSQNVGLDTKKKRREKKHQQQHHAQLANEDIRRGRRTDSSSRPALDGGDKQSGDAKADVHTTVSVMKEGDEHSEQKDFWGQGQDTAHGQCVPVLKDNKTQKEEHEASEGQQIRKLDRRECGNLDDSRDRVFPLSRLEKGLQTALAEGKDLRVVKETISESGFVLKEAEERNDDPAVHSKDRGGRTFSSAVERRGVMGDRNQPGSPSSVRGSEVSQPVSLQEAKCLTVTEHRQPRFSSKTKAEGGRERRSTQQFSPVQRDWDEAEGHHDRNRWRLHPLPTEKGEEAALPDHSGGAAYSPEDRSGVFTTGDKRSASTRRLHRVSTEVVSGVSDGSGTSSRVTSYVQEEGQGNGGRGEGEIQDQRGGDSQPAKRVILTGEYSNSFNVGASQSGFKRAGGGRHPLEDTTVPEEGGQEKQKSVSQEVRNRQGQRGGEREAVEESVNGVGRGVCVGKSGSQTDEGYRETLHQGYADHHRESIKNDSGLAKCSASCVSSTQALSSCFPAAARLSVPPVRPGSMRLPAHDVSSSWGEEAQLNKSLRAFSWFSRSSRGEGSDAARHTSPGQMFTSTSNPPISLLPTPKEPHDRHSSGQTGRRLNSSPSLSLHSSASFSTQEAEERDYVLVASEDVPPQVSRRSLGSVGPPPRYRPAVAAPFKGAGASLLLPCMHSFPQSGQRSVLWAHSRNSLFSSVAAADFKTHYNTRDRENSCQVQQRHRASGDAGDAIADESVESRKREPALSDKDVCERALQCLAHARHGEGKGGEWAGERDASCASGFLSNVGQSRRGKKDGRNNDRGNPYSGSEDREGNGQGVIHSCRTREKSLEGHRPDDRSGKEREEDRPTGRRETDDEGVDRNCGCVVPLETAVGKSGSEVEGREKQELFEGKHNERTRAYSGMCTGDRTRREQEEPGREEKEKCIAADEYSEKGEEKREKRKRSFRERHEGKEVGCSEEETQRGGCDSRGTESRHRTAETLSSFTGLKQNGLRTPSHCTEHTDSPGDREIAERSKESGESAEKEFEVSRQQSLSSRTLRSNRSGEQEDVTTPRRLAGFESISETGEKGRRKDLSRESSEQTHPRRVSFASPPSSAVASPHVTAQKTGGDSFRQKSPSSSFLSNPSSLSSFLSSRTRTTSGDVLLTSSSVEGEAPVSTERCRISPSQASLPSRRTTGSVSRHVSNLTTVAVEFLALAQQLGMHAAARRCHEERCKRSGILQLMKSTTCSGDQGLIGALTKRGERRKGGEAAEEKETTGKTDACRKEGDLDVSVKLAEGSSGVECKSTEKANKHESRNECEEMRHANEVIEEGEEDFVEEETSSRIATSALSVLMPALRLLERALSVATDESTEAAVKGTFREAVLLGKWCALVARGFTPRSTEQEDQAASFSLGQKGGKECDLKLKKEGHSPQMISSRHSLPFLAFPPSFFFLSHGTPTLGSSGSLICDFSSSSLCFHHLHCQDGAGPFPSSSPSYLSPHSPGMTPLLPFRSSVSPSFHSSSHRHILLSSSRASPSLLPSSLAGTPPSLRRVSTSSVFLGSRSPHLEPVPEASSSFSSSCDSSLACPSSGSSSASLSCSRRFNRAAENNAMPISRACASSRAMLCPPSPLLLPSSVLSSSPRLFPPASSIWFPGSSSAASVASGSVPASPFAHQSASSPLLPPLSSSSSSLSPLSPSLSCVLPATAYPPSPSGCSPGLQSGNISTSVELDGQTPERGKQHCKDSSLPDTFVFPWGEGKNAETGRLLERERKSAASSVIATSAHPPRTPIEAASDFTRNTLSEKTLCGEERQEREDRRRGSFSESMRRATTSEEEKPRVCLSEQRGSEDKITLSGSRCDGCVDKRGRARSSAIFIFGSSTREDVTGGPEQLTRAKKEERGSDKPKTFRWRSSACSAKGSPYIVPGNGWTSSRSSVGSQTSTTGTREREAEETRARQIKERRRCPLCCPCYYCKEAEEDVFSCGSMFCLGDSLMPPLSYFVRFVSKDCLVKRSGSSSCASSSSSSTCATVASSACDLSFCPSSLAEKDVGGDGVRSSSSSGSPLRFPSSASCLSVQSSIFSSSSPVKPLSPSLPRLHVLSLAVGRLRHLLEVNAKQLGSQILVFHHQDKVQAGSACVRSVSGVLKQSHPAHSCPGASYFDSGKAFTSLFTRPTSSEPSVECILCPGLLSRERVATLLLDFLLLLAEEQAQPENAAAVRRALRPLAHALQLMKRLHGALAARLTELGQCSPE</sequence>
<dbReference type="InterPro" id="IPR017441">
    <property type="entry name" value="Protein_kinase_ATP_BS"/>
</dbReference>
<evidence type="ECO:0000256" key="3">
    <source>
        <dbReference type="ARBA" id="ARBA00012513"/>
    </source>
</evidence>
<comment type="cofactor">
    <cofactor evidence="1">
        <name>Mg(2+)</name>
        <dbReference type="ChEBI" id="CHEBI:18420"/>
    </cofactor>
</comment>
<feature type="compositionally biased region" description="Basic and acidic residues" evidence="16">
    <location>
        <begin position="2079"/>
        <end position="2111"/>
    </location>
</feature>
<feature type="compositionally biased region" description="Basic and acidic residues" evidence="16">
    <location>
        <begin position="1031"/>
        <end position="1042"/>
    </location>
</feature>
<dbReference type="PROSITE" id="PS50011">
    <property type="entry name" value="PROTEIN_KINASE_DOM"/>
    <property type="match status" value="1"/>
</dbReference>
<feature type="compositionally biased region" description="Polar residues" evidence="16">
    <location>
        <begin position="1274"/>
        <end position="1292"/>
    </location>
</feature>
<comment type="catalytic activity">
    <reaction evidence="13">
        <text>L-threonyl-[protein] + ATP = O-phospho-L-threonyl-[protein] + ADP + H(+)</text>
        <dbReference type="Rhea" id="RHEA:46608"/>
        <dbReference type="Rhea" id="RHEA-COMP:11060"/>
        <dbReference type="Rhea" id="RHEA-COMP:11605"/>
        <dbReference type="ChEBI" id="CHEBI:15378"/>
        <dbReference type="ChEBI" id="CHEBI:30013"/>
        <dbReference type="ChEBI" id="CHEBI:30616"/>
        <dbReference type="ChEBI" id="CHEBI:61977"/>
        <dbReference type="ChEBI" id="CHEBI:456216"/>
        <dbReference type="EC" id="2.7.11.1"/>
    </reaction>
</comment>
<comment type="catalytic activity">
    <reaction evidence="14">
        <text>L-seryl-[protein] + ATP = O-phospho-L-seryl-[protein] + ADP + H(+)</text>
        <dbReference type="Rhea" id="RHEA:17989"/>
        <dbReference type="Rhea" id="RHEA-COMP:9863"/>
        <dbReference type="Rhea" id="RHEA-COMP:11604"/>
        <dbReference type="ChEBI" id="CHEBI:15378"/>
        <dbReference type="ChEBI" id="CHEBI:29999"/>
        <dbReference type="ChEBI" id="CHEBI:30616"/>
        <dbReference type="ChEBI" id="CHEBI:83421"/>
        <dbReference type="ChEBI" id="CHEBI:456216"/>
        <dbReference type="EC" id="2.7.11.1"/>
    </reaction>
</comment>
<feature type="region of interest" description="Disordered" evidence="16">
    <location>
        <begin position="1078"/>
        <end position="1429"/>
    </location>
</feature>
<feature type="compositionally biased region" description="Basic and acidic residues" evidence="16">
    <location>
        <begin position="658"/>
        <end position="667"/>
    </location>
</feature>
<feature type="region of interest" description="Disordered" evidence="16">
    <location>
        <begin position="2319"/>
        <end position="2339"/>
    </location>
</feature>
<feature type="domain" description="Protein kinase" evidence="17">
    <location>
        <begin position="9"/>
        <end position="277"/>
    </location>
</feature>
<comment type="similarity">
    <text evidence="12">Belongs to the protein kinase superfamily. Ser/Thr protein kinase family. CDPK subfamily.</text>
</comment>
<evidence type="ECO:0000256" key="2">
    <source>
        <dbReference type="ARBA" id="ARBA00011245"/>
    </source>
</evidence>
<dbReference type="GO" id="GO:0046872">
    <property type="term" value="F:metal ion binding"/>
    <property type="evidence" value="ECO:0007669"/>
    <property type="project" value="UniProtKB-KW"/>
</dbReference>
<keyword evidence="5" id="KW-0808">Transferase</keyword>
<dbReference type="GO" id="GO:0005524">
    <property type="term" value="F:ATP binding"/>
    <property type="evidence" value="ECO:0007669"/>
    <property type="project" value="UniProtKB-UniRule"/>
</dbReference>
<feature type="compositionally biased region" description="Polar residues" evidence="16">
    <location>
        <begin position="681"/>
        <end position="694"/>
    </location>
</feature>
<evidence type="ECO:0000256" key="10">
    <source>
        <dbReference type="ARBA" id="ARBA00022837"/>
    </source>
</evidence>
<keyword evidence="11 15" id="KW-0067">ATP-binding</keyword>
<feature type="compositionally biased region" description="Low complexity" evidence="16">
    <location>
        <begin position="1381"/>
        <end position="1396"/>
    </location>
</feature>
<comment type="subunit">
    <text evidence="2">Monomer.</text>
</comment>
<feature type="compositionally biased region" description="Basic and acidic residues" evidence="16">
    <location>
        <begin position="562"/>
        <end position="571"/>
    </location>
</feature>
<feature type="compositionally biased region" description="Low complexity" evidence="16">
    <location>
        <begin position="1410"/>
        <end position="1429"/>
    </location>
</feature>
<feature type="compositionally biased region" description="Basic and acidic residues" evidence="16">
    <location>
        <begin position="1202"/>
        <end position="1233"/>
    </location>
</feature>
<dbReference type="GO" id="GO:0016020">
    <property type="term" value="C:membrane"/>
    <property type="evidence" value="ECO:0007669"/>
    <property type="project" value="TreeGrafter"/>
</dbReference>
<feature type="compositionally biased region" description="Polar residues" evidence="16">
    <location>
        <begin position="505"/>
        <end position="522"/>
    </location>
</feature>
<dbReference type="Gene3D" id="1.10.510.10">
    <property type="entry name" value="Transferase(Phosphotransferase) domain 1"/>
    <property type="match status" value="1"/>
</dbReference>
<feature type="compositionally biased region" description="Basic and acidic residues" evidence="16">
    <location>
        <begin position="1264"/>
        <end position="1273"/>
    </location>
</feature>
<organism evidence="18 19">
    <name type="scientific">Cystoisospora suis</name>
    <dbReference type="NCBI Taxonomy" id="483139"/>
    <lineage>
        <taxon>Eukaryota</taxon>
        <taxon>Sar</taxon>
        <taxon>Alveolata</taxon>
        <taxon>Apicomplexa</taxon>
        <taxon>Conoidasida</taxon>
        <taxon>Coccidia</taxon>
        <taxon>Eucoccidiorida</taxon>
        <taxon>Eimeriorina</taxon>
        <taxon>Sarcocystidae</taxon>
        <taxon>Cystoisospora</taxon>
    </lineage>
</organism>
<dbReference type="Proteomes" id="UP000221165">
    <property type="component" value="Unassembled WGS sequence"/>
</dbReference>
<evidence type="ECO:0000256" key="15">
    <source>
        <dbReference type="PROSITE-ProRule" id="PRU10141"/>
    </source>
</evidence>
<evidence type="ECO:0000256" key="8">
    <source>
        <dbReference type="ARBA" id="ARBA00022741"/>
    </source>
</evidence>
<gene>
    <name evidence="18" type="ORF">CSUI_000877</name>
</gene>
<dbReference type="PANTHER" id="PTHR24348">
    <property type="entry name" value="SERINE/THREONINE-PROTEIN KINASE UNC-51-RELATED"/>
    <property type="match status" value="1"/>
</dbReference>
<evidence type="ECO:0000313" key="18">
    <source>
        <dbReference type="EMBL" id="PHJ25266.1"/>
    </source>
</evidence>
<feature type="compositionally biased region" description="Basic and acidic residues" evidence="16">
    <location>
        <begin position="1173"/>
        <end position="1193"/>
    </location>
</feature>
<feature type="region of interest" description="Disordered" evidence="16">
    <location>
        <begin position="2154"/>
        <end position="2178"/>
    </location>
</feature>
<dbReference type="GeneID" id="94424295"/>
<feature type="region of interest" description="Disordered" evidence="16">
    <location>
        <begin position="472"/>
        <end position="743"/>
    </location>
</feature>
<dbReference type="Pfam" id="PF00069">
    <property type="entry name" value="Pkinase"/>
    <property type="match status" value="1"/>
</dbReference>
<proteinExistence type="inferred from homology"/>
<reference evidence="18 19" key="1">
    <citation type="journal article" date="2017" name="Int. J. Parasitol.">
        <title>The genome of the protozoan parasite Cystoisospora suis and a reverse vaccinology approach to identify vaccine candidates.</title>
        <authorList>
            <person name="Palmieri N."/>
            <person name="Shrestha A."/>
            <person name="Ruttkowski B."/>
            <person name="Beck T."/>
            <person name="Vogl C."/>
            <person name="Tomley F."/>
            <person name="Blake D.P."/>
            <person name="Joachim A."/>
        </authorList>
    </citation>
    <scope>NUCLEOTIDE SEQUENCE [LARGE SCALE GENOMIC DNA]</scope>
    <source>
        <strain evidence="18 19">Wien I</strain>
    </source>
</reference>
<accession>A0A2C6LF81</accession>
<evidence type="ECO:0000313" key="19">
    <source>
        <dbReference type="Proteomes" id="UP000221165"/>
    </source>
</evidence>
<protein>
    <recommendedName>
        <fullName evidence="3">non-specific serine/threonine protein kinase</fullName>
        <ecNumber evidence="3">2.7.11.1</ecNumber>
    </recommendedName>
</protein>
<dbReference type="FunFam" id="1.10.510.10:FF:000571">
    <property type="entry name" value="Maternal embryonic leucine zipper kinase"/>
    <property type="match status" value="1"/>
</dbReference>
<feature type="compositionally biased region" description="Polar residues" evidence="16">
    <location>
        <begin position="863"/>
        <end position="875"/>
    </location>
</feature>
<keyword evidence="4" id="KW-0723">Serine/threonine-protein kinase</keyword>
<evidence type="ECO:0000256" key="14">
    <source>
        <dbReference type="ARBA" id="ARBA00048679"/>
    </source>
</evidence>
<feature type="compositionally biased region" description="Basic and acidic residues" evidence="16">
    <location>
        <begin position="1539"/>
        <end position="1555"/>
    </location>
</feature>
<dbReference type="GO" id="GO:0010506">
    <property type="term" value="P:regulation of autophagy"/>
    <property type="evidence" value="ECO:0007669"/>
    <property type="project" value="InterPro"/>
</dbReference>
<feature type="compositionally biased region" description="Low complexity" evidence="16">
    <location>
        <begin position="898"/>
        <end position="913"/>
    </location>
</feature>
<dbReference type="PANTHER" id="PTHR24348:SF22">
    <property type="entry name" value="NON-SPECIFIC SERINE_THREONINE PROTEIN KINASE"/>
    <property type="match status" value="1"/>
</dbReference>
<dbReference type="PROSITE" id="PS00108">
    <property type="entry name" value="PROTEIN_KINASE_ST"/>
    <property type="match status" value="1"/>
</dbReference>
<feature type="compositionally biased region" description="Polar residues" evidence="16">
    <location>
        <begin position="296"/>
        <end position="310"/>
    </location>
</feature>
<keyword evidence="6" id="KW-0479">Metal-binding</keyword>
<dbReference type="InterPro" id="IPR000719">
    <property type="entry name" value="Prot_kinase_dom"/>
</dbReference>
<feature type="region of interest" description="Disordered" evidence="16">
    <location>
        <begin position="2197"/>
        <end position="2226"/>
    </location>
</feature>
<keyword evidence="8 15" id="KW-0547">Nucleotide-binding</keyword>
<feature type="compositionally biased region" description="Basic and acidic residues" evidence="16">
    <location>
        <begin position="2165"/>
        <end position="2178"/>
    </location>
</feature>
<feature type="region of interest" description="Disordered" evidence="16">
    <location>
        <begin position="852"/>
        <end position="915"/>
    </location>
</feature>
<evidence type="ECO:0000256" key="9">
    <source>
        <dbReference type="ARBA" id="ARBA00022777"/>
    </source>
</evidence>
<feature type="binding site" evidence="15">
    <location>
        <position position="38"/>
    </location>
    <ligand>
        <name>ATP</name>
        <dbReference type="ChEBI" id="CHEBI:30616"/>
    </ligand>
</feature>
<feature type="compositionally biased region" description="Low complexity" evidence="16">
    <location>
        <begin position="1323"/>
        <end position="1338"/>
    </location>
</feature>
<dbReference type="GO" id="GO:0005776">
    <property type="term" value="C:autophagosome"/>
    <property type="evidence" value="ECO:0007669"/>
    <property type="project" value="TreeGrafter"/>
</dbReference>
<dbReference type="RefSeq" id="XP_067926938.1">
    <property type="nucleotide sequence ID" value="XM_068061084.1"/>
</dbReference>
<feature type="region of interest" description="Disordered" evidence="16">
    <location>
        <begin position="1985"/>
        <end position="2019"/>
    </location>
</feature>
<feature type="compositionally biased region" description="Basic and acidic residues" evidence="16">
    <location>
        <begin position="543"/>
        <end position="553"/>
    </location>
</feature>
<feature type="compositionally biased region" description="Basic and acidic residues" evidence="16">
    <location>
        <begin position="333"/>
        <end position="343"/>
    </location>
</feature>
<dbReference type="GO" id="GO:0000407">
    <property type="term" value="C:phagophore assembly site"/>
    <property type="evidence" value="ECO:0007669"/>
    <property type="project" value="TreeGrafter"/>
</dbReference>
<dbReference type="SMART" id="SM00220">
    <property type="entry name" value="S_TKc"/>
    <property type="match status" value="1"/>
</dbReference>
<dbReference type="InterPro" id="IPR008271">
    <property type="entry name" value="Ser/Thr_kinase_AS"/>
</dbReference>
<dbReference type="GO" id="GO:0004674">
    <property type="term" value="F:protein serine/threonine kinase activity"/>
    <property type="evidence" value="ECO:0007669"/>
    <property type="project" value="UniProtKB-KW"/>
</dbReference>
<dbReference type="EMBL" id="MIGC01000344">
    <property type="protein sequence ID" value="PHJ25266.1"/>
    <property type="molecule type" value="Genomic_DNA"/>
</dbReference>
<feature type="compositionally biased region" description="Basic and acidic residues" evidence="16">
    <location>
        <begin position="602"/>
        <end position="616"/>
    </location>
</feature>
<feature type="compositionally biased region" description="Low complexity" evidence="16">
    <location>
        <begin position="2202"/>
        <end position="2216"/>
    </location>
</feature>
<evidence type="ECO:0000256" key="11">
    <source>
        <dbReference type="ARBA" id="ARBA00022840"/>
    </source>
</evidence>
<name>A0A2C6LF81_9APIC</name>
<feature type="compositionally biased region" description="Basic and acidic residues" evidence="16">
    <location>
        <begin position="2007"/>
        <end position="2019"/>
    </location>
</feature>
<feature type="compositionally biased region" description="Low complexity" evidence="16">
    <location>
        <begin position="627"/>
        <end position="651"/>
    </location>
</feature>
<comment type="caution">
    <text evidence="18">The sequence shown here is derived from an EMBL/GenBank/DDBJ whole genome shotgun (WGS) entry which is preliminary data.</text>
</comment>
<feature type="compositionally biased region" description="Basic and acidic residues" evidence="16">
    <location>
        <begin position="1359"/>
        <end position="1377"/>
    </location>
</feature>
<feature type="compositionally biased region" description="Basic and acidic residues" evidence="16">
    <location>
        <begin position="472"/>
        <end position="487"/>
    </location>
</feature>